<evidence type="ECO:0000256" key="2">
    <source>
        <dbReference type="ARBA" id="ARBA00022692"/>
    </source>
</evidence>
<evidence type="ECO:0000313" key="10">
    <source>
        <dbReference type="Proteomes" id="UP000190852"/>
    </source>
</evidence>
<keyword evidence="10" id="KW-1185">Reference proteome</keyword>
<evidence type="ECO:0000256" key="4">
    <source>
        <dbReference type="ARBA" id="ARBA00023136"/>
    </source>
</evidence>
<evidence type="ECO:0000256" key="6">
    <source>
        <dbReference type="SAM" id="Phobius"/>
    </source>
</evidence>
<dbReference type="NCBIfam" id="TIGR01974">
    <property type="entry name" value="NDH_I_L"/>
    <property type="match status" value="1"/>
</dbReference>
<keyword evidence="4 6" id="KW-0472">Membrane</keyword>
<dbReference type="InterPro" id="IPR001750">
    <property type="entry name" value="ND/Mrp_TM"/>
</dbReference>
<organism evidence="9 10">
    <name type="scientific">Parabacteroides chartae</name>
    <dbReference type="NCBI Taxonomy" id="1037355"/>
    <lineage>
        <taxon>Bacteria</taxon>
        <taxon>Pseudomonadati</taxon>
        <taxon>Bacteroidota</taxon>
        <taxon>Bacteroidia</taxon>
        <taxon>Bacteroidales</taxon>
        <taxon>Tannerellaceae</taxon>
        <taxon>Parabacteroides</taxon>
    </lineage>
</organism>
<feature type="transmembrane region" description="Helical" evidence="6">
    <location>
        <begin position="181"/>
        <end position="203"/>
    </location>
</feature>
<dbReference type="GO" id="GO:0016020">
    <property type="term" value="C:membrane"/>
    <property type="evidence" value="ECO:0007669"/>
    <property type="project" value="UniProtKB-SubCell"/>
</dbReference>
<dbReference type="GO" id="GO:0042773">
    <property type="term" value="P:ATP synthesis coupled electron transport"/>
    <property type="evidence" value="ECO:0007669"/>
    <property type="project" value="InterPro"/>
</dbReference>
<feature type="transmembrane region" description="Helical" evidence="6">
    <location>
        <begin position="329"/>
        <end position="350"/>
    </location>
</feature>
<feature type="transmembrane region" description="Helical" evidence="6">
    <location>
        <begin position="301"/>
        <end position="322"/>
    </location>
</feature>
<dbReference type="GO" id="GO:0012505">
    <property type="term" value="C:endomembrane system"/>
    <property type="evidence" value="ECO:0007669"/>
    <property type="project" value="UniProtKB-SubCell"/>
</dbReference>
<dbReference type="GO" id="GO:0015990">
    <property type="term" value="P:electron transport coupled proton transport"/>
    <property type="evidence" value="ECO:0007669"/>
    <property type="project" value="TreeGrafter"/>
</dbReference>
<dbReference type="RefSeq" id="WP_079683351.1">
    <property type="nucleotide sequence ID" value="NZ_FUYQ01000011.1"/>
</dbReference>
<dbReference type="InterPro" id="IPR001516">
    <property type="entry name" value="Proton_antipo_N"/>
</dbReference>
<feature type="transmembrane region" description="Helical" evidence="6">
    <location>
        <begin position="33"/>
        <end position="58"/>
    </location>
</feature>
<evidence type="ECO:0000256" key="1">
    <source>
        <dbReference type="ARBA" id="ARBA00004127"/>
    </source>
</evidence>
<dbReference type="PANTHER" id="PTHR42829">
    <property type="entry name" value="NADH-UBIQUINONE OXIDOREDUCTASE CHAIN 5"/>
    <property type="match status" value="1"/>
</dbReference>
<evidence type="ECO:0000259" key="8">
    <source>
        <dbReference type="Pfam" id="PF00662"/>
    </source>
</evidence>
<feature type="transmembrane region" description="Helical" evidence="6">
    <location>
        <begin position="127"/>
        <end position="145"/>
    </location>
</feature>
<dbReference type="Proteomes" id="UP000190852">
    <property type="component" value="Unassembled WGS sequence"/>
</dbReference>
<keyword evidence="3 6" id="KW-1133">Transmembrane helix</keyword>
<dbReference type="Pfam" id="PF00361">
    <property type="entry name" value="Proton_antipo_M"/>
    <property type="match status" value="1"/>
</dbReference>
<dbReference type="PRINTS" id="PR01434">
    <property type="entry name" value="NADHDHGNASE5"/>
</dbReference>
<evidence type="ECO:0000313" key="9">
    <source>
        <dbReference type="EMBL" id="SKB56905.1"/>
    </source>
</evidence>
<feature type="transmembrane region" description="Helical" evidence="6">
    <location>
        <begin position="95"/>
        <end position="115"/>
    </location>
</feature>
<feature type="transmembrane region" description="Helical" evidence="6">
    <location>
        <begin position="481"/>
        <end position="503"/>
    </location>
</feature>
<evidence type="ECO:0000259" key="7">
    <source>
        <dbReference type="Pfam" id="PF00361"/>
    </source>
</evidence>
<dbReference type="EMBL" id="FUYQ01000011">
    <property type="protein sequence ID" value="SKB56905.1"/>
    <property type="molecule type" value="Genomic_DNA"/>
</dbReference>
<dbReference type="Gene3D" id="1.20.5.2700">
    <property type="match status" value="1"/>
</dbReference>
<protein>
    <submittedName>
        <fullName evidence="9">NADH-quinone oxidoreductase subunit L</fullName>
    </submittedName>
</protein>
<reference evidence="10" key="1">
    <citation type="submission" date="2017-02" db="EMBL/GenBank/DDBJ databases">
        <authorList>
            <person name="Varghese N."/>
            <person name="Submissions S."/>
        </authorList>
    </citation>
    <scope>NUCLEOTIDE SEQUENCE [LARGE SCALE GENOMIC DNA]</scope>
    <source>
        <strain evidence="10">DSM 24967</strain>
    </source>
</reference>
<keyword evidence="2 5" id="KW-0812">Transmembrane</keyword>
<dbReference type="AlphaFoldDB" id="A0A1T5CBQ7"/>
<feature type="transmembrane region" description="Helical" evidence="6">
    <location>
        <begin position="624"/>
        <end position="643"/>
    </location>
</feature>
<dbReference type="PRINTS" id="PR01435">
    <property type="entry name" value="NPOXDRDTASE5"/>
</dbReference>
<sequence length="644" mass="71057">MDSYEISSLLIVMLPLLSFIVLAFAAKHITPKLSGLIGTCTIMLTAALAFYVAGGYFFDFGNSSGAYTRHIVFQFDWLHFTDNLNIDLGIVLDPISVMMLVVITFISAMVHLYSLNYMDGEEYFGRYYAYLSLFSFSMLGLVVSVNIFQMYIFWELVGASSFLLIGFYFTKPSAIAAAKKAFIVTRFADLGFLIGILMISYGAQSLDFFTIIERLTTPDSAYLANFAGSFIGMSALSWTLLLIFMGGAGKSAMFPLHIWLPDAMEGPTPVSALIHAATMVVAGVFLVARLFPIFAISAPDALQVVGYVGAFTALFAAIIACTQTDIKRVLAYSTISQIAYMMFALGVAGWGADKAEGFTASMFHLFTHAFFKALLFLGAGAVIHAVGSNEMKQMGGLRKSLPVTHITFLIACLAISSIPPFAGFFSKEAILSAAMKSNLLIYYIGLFTGTLTSFYMFRLYFRIFWFKKPEAHVHNHEKHTWAMNISLILLALGSLAVGFLPFGRFVSADGRALELPIHIFTAILPVSMALTGIAFAYFFFANESSKSDEVVARFRTVYGWAYHKFYIDELYLFVTKKIIFNLIGRPIAWIDRNIVNGAINSTAWMSIKTSDLIKPMQSGRVQTYAMFFLGGALILAAILIINFA</sequence>
<evidence type="ECO:0000256" key="5">
    <source>
        <dbReference type="RuleBase" id="RU000320"/>
    </source>
</evidence>
<dbReference type="Pfam" id="PF00662">
    <property type="entry name" value="Proton_antipo_N"/>
    <property type="match status" value="1"/>
</dbReference>
<dbReference type="NCBIfam" id="NF005141">
    <property type="entry name" value="PRK06590.1"/>
    <property type="match status" value="1"/>
</dbReference>
<proteinExistence type="predicted"/>
<name>A0A1T5CBQ7_9BACT</name>
<feature type="transmembrane region" description="Helical" evidence="6">
    <location>
        <begin position="6"/>
        <end position="26"/>
    </location>
</feature>
<feature type="domain" description="NADH:quinone oxidoreductase/Mrp antiporter transmembrane" evidence="7">
    <location>
        <begin position="145"/>
        <end position="451"/>
    </location>
</feature>
<feature type="transmembrane region" description="Helical" evidence="6">
    <location>
        <begin position="223"/>
        <end position="249"/>
    </location>
</feature>
<feature type="transmembrane region" description="Helical" evidence="6">
    <location>
        <begin position="362"/>
        <end position="386"/>
    </location>
</feature>
<gene>
    <name evidence="9" type="ORF">SAMN05660349_01826</name>
</gene>
<feature type="transmembrane region" description="Helical" evidence="6">
    <location>
        <begin position="406"/>
        <end position="425"/>
    </location>
</feature>
<dbReference type="InterPro" id="IPR018393">
    <property type="entry name" value="NADHpl_OxRdtase_5_subgr"/>
</dbReference>
<feature type="domain" description="NADH-Ubiquinone oxidoreductase (complex I) chain 5 N-terminal" evidence="8">
    <location>
        <begin position="77"/>
        <end position="128"/>
    </location>
</feature>
<feature type="transmembrane region" description="Helical" evidence="6">
    <location>
        <begin position="515"/>
        <end position="540"/>
    </location>
</feature>
<accession>A0A1T5CBQ7</accession>
<feature type="transmembrane region" description="Helical" evidence="6">
    <location>
        <begin position="270"/>
        <end position="295"/>
    </location>
</feature>
<evidence type="ECO:0000256" key="3">
    <source>
        <dbReference type="ARBA" id="ARBA00022989"/>
    </source>
</evidence>
<dbReference type="PANTHER" id="PTHR42829:SF2">
    <property type="entry name" value="NADH-UBIQUINONE OXIDOREDUCTASE CHAIN 5"/>
    <property type="match status" value="1"/>
</dbReference>
<comment type="subcellular location">
    <subcellularLocation>
        <location evidence="1">Endomembrane system</location>
        <topology evidence="1">Multi-pass membrane protein</topology>
    </subcellularLocation>
    <subcellularLocation>
        <location evidence="5">Membrane</location>
        <topology evidence="5">Multi-pass membrane protein</topology>
    </subcellularLocation>
</comment>
<feature type="transmembrane region" description="Helical" evidence="6">
    <location>
        <begin position="151"/>
        <end position="169"/>
    </location>
</feature>
<dbReference type="GO" id="GO:0008137">
    <property type="term" value="F:NADH dehydrogenase (ubiquinone) activity"/>
    <property type="evidence" value="ECO:0007669"/>
    <property type="project" value="InterPro"/>
</dbReference>
<dbReference type="InterPro" id="IPR003945">
    <property type="entry name" value="NU5C-like"/>
</dbReference>
<feature type="transmembrane region" description="Helical" evidence="6">
    <location>
        <begin position="440"/>
        <end position="461"/>
    </location>
</feature>
<dbReference type="GO" id="GO:0003954">
    <property type="term" value="F:NADH dehydrogenase activity"/>
    <property type="evidence" value="ECO:0007669"/>
    <property type="project" value="TreeGrafter"/>
</dbReference>